<comment type="caution">
    <text evidence="1">The sequence shown here is derived from an EMBL/GenBank/DDBJ whole genome shotgun (WGS) entry which is preliminary data.</text>
</comment>
<reference evidence="1" key="1">
    <citation type="submission" date="2019-12" db="EMBL/GenBank/DDBJ databases">
        <authorList>
            <person name="Scholes J."/>
        </authorList>
    </citation>
    <scope>NUCLEOTIDE SEQUENCE</scope>
</reference>
<accession>A0A9N7NZG5</accession>
<evidence type="ECO:0000313" key="1">
    <source>
        <dbReference type="EMBL" id="CAA0841473.1"/>
    </source>
</evidence>
<dbReference type="AlphaFoldDB" id="A0A9N7NZG5"/>
<organism evidence="1 2">
    <name type="scientific">Striga hermonthica</name>
    <name type="common">Purple witchweed</name>
    <name type="synonym">Buchnera hermonthica</name>
    <dbReference type="NCBI Taxonomy" id="68872"/>
    <lineage>
        <taxon>Eukaryota</taxon>
        <taxon>Viridiplantae</taxon>
        <taxon>Streptophyta</taxon>
        <taxon>Embryophyta</taxon>
        <taxon>Tracheophyta</taxon>
        <taxon>Spermatophyta</taxon>
        <taxon>Magnoliopsida</taxon>
        <taxon>eudicotyledons</taxon>
        <taxon>Gunneridae</taxon>
        <taxon>Pentapetalae</taxon>
        <taxon>asterids</taxon>
        <taxon>lamiids</taxon>
        <taxon>Lamiales</taxon>
        <taxon>Orobanchaceae</taxon>
        <taxon>Buchnereae</taxon>
        <taxon>Striga</taxon>
    </lineage>
</organism>
<proteinExistence type="predicted"/>
<dbReference type="Proteomes" id="UP001153555">
    <property type="component" value="Unassembled WGS sequence"/>
</dbReference>
<sequence>QSKDRGRYRNLKGQVSVNVLGVCDRNMNFVYMLCGWKGPAADNRVLKGKITRANSLRVPN</sequence>
<feature type="non-terminal residue" evidence="1">
    <location>
        <position position="1"/>
    </location>
</feature>
<protein>
    <submittedName>
        <fullName evidence="1">Uncharacterized protein</fullName>
    </submittedName>
</protein>
<dbReference type="EMBL" id="CACSLK010034108">
    <property type="protein sequence ID" value="CAA0841473.1"/>
    <property type="molecule type" value="Genomic_DNA"/>
</dbReference>
<gene>
    <name evidence="1" type="ORF">SHERM_07484</name>
</gene>
<evidence type="ECO:0000313" key="2">
    <source>
        <dbReference type="Proteomes" id="UP001153555"/>
    </source>
</evidence>
<name>A0A9N7NZG5_STRHE</name>
<dbReference type="OrthoDB" id="1699974at2759"/>
<keyword evidence="2" id="KW-1185">Reference proteome</keyword>
<feature type="non-terminal residue" evidence="1">
    <location>
        <position position="60"/>
    </location>
</feature>